<keyword evidence="3" id="KW-1185">Reference proteome</keyword>
<sequence length="212" mass="22817">MRAFRRQKGRFVAQLDPSERDVVASVVADVAELLGAGRLEDGAPPATGEPVPGAPGGWSMRTGPVPPPQDPAVRRLLPDASRDDPEVADEFRRLTEDDLRGRKIARLRALWAALVHGEPGWPEHALVVSPDQADDVAATLTDLRLVLGERLGIRTDADSEALYDGLGDGDEDDVRAYLASVYGALSWLQESLLAVMLAAPERPGTGRRRSDG</sequence>
<dbReference type="EMBL" id="CP074405">
    <property type="protein sequence ID" value="QVI63545.1"/>
    <property type="molecule type" value="Genomic_DNA"/>
</dbReference>
<reference evidence="2 3" key="1">
    <citation type="submission" date="2021-05" db="EMBL/GenBank/DDBJ databases">
        <title>Novel species in genus Cellulomonas.</title>
        <authorList>
            <person name="Zhang G."/>
        </authorList>
    </citation>
    <scope>NUCLEOTIDE SEQUENCE [LARGE SCALE GENOMIC DNA]</scope>
    <source>
        <strain evidence="3">zg-ZUI222</strain>
    </source>
</reference>
<dbReference type="InterPro" id="IPR018561">
    <property type="entry name" value="AosR"/>
</dbReference>
<evidence type="ECO:0000313" key="3">
    <source>
        <dbReference type="Proteomes" id="UP000677804"/>
    </source>
</evidence>
<protein>
    <submittedName>
        <fullName evidence="2">DUF2017 domain-containing protein</fullName>
    </submittedName>
</protein>
<evidence type="ECO:0000313" key="2">
    <source>
        <dbReference type="EMBL" id="QVI63545.1"/>
    </source>
</evidence>
<gene>
    <name evidence="2" type="ORF">KG103_06700</name>
</gene>
<dbReference type="Proteomes" id="UP000677804">
    <property type="component" value="Chromosome"/>
</dbReference>
<proteinExistence type="predicted"/>
<dbReference type="RefSeq" id="WP_207340653.1">
    <property type="nucleotide sequence ID" value="NZ_CP074405.1"/>
</dbReference>
<feature type="region of interest" description="Disordered" evidence="1">
    <location>
        <begin position="37"/>
        <end position="66"/>
    </location>
</feature>
<organism evidence="2 3">
    <name type="scientific">Cellulomonas wangleii</name>
    <dbReference type="NCBI Taxonomy" id="2816956"/>
    <lineage>
        <taxon>Bacteria</taxon>
        <taxon>Bacillati</taxon>
        <taxon>Actinomycetota</taxon>
        <taxon>Actinomycetes</taxon>
        <taxon>Micrococcales</taxon>
        <taxon>Cellulomonadaceae</taxon>
        <taxon>Cellulomonas</taxon>
    </lineage>
</organism>
<accession>A0ABX8D7Y1</accession>
<dbReference type="Pfam" id="PF09438">
    <property type="entry name" value="DUF2017"/>
    <property type="match status" value="1"/>
</dbReference>
<name>A0ABX8D7Y1_9CELL</name>
<evidence type="ECO:0000256" key="1">
    <source>
        <dbReference type="SAM" id="MobiDB-lite"/>
    </source>
</evidence>